<protein>
    <submittedName>
        <fullName evidence="1">Uncharacterized protein</fullName>
    </submittedName>
</protein>
<dbReference type="EMBL" id="MU394281">
    <property type="protein sequence ID" value="KAI6093091.1"/>
    <property type="molecule type" value="Genomic_DNA"/>
</dbReference>
<name>A0ACC0DJS1_9PEZI</name>
<proteinExistence type="predicted"/>
<organism evidence="1 2">
    <name type="scientific">Hypoxylon rubiginosum</name>
    <dbReference type="NCBI Taxonomy" id="110542"/>
    <lineage>
        <taxon>Eukaryota</taxon>
        <taxon>Fungi</taxon>
        <taxon>Dikarya</taxon>
        <taxon>Ascomycota</taxon>
        <taxon>Pezizomycotina</taxon>
        <taxon>Sordariomycetes</taxon>
        <taxon>Xylariomycetidae</taxon>
        <taxon>Xylariales</taxon>
        <taxon>Hypoxylaceae</taxon>
        <taxon>Hypoxylon</taxon>
    </lineage>
</organism>
<gene>
    <name evidence="1" type="ORF">F4821DRAFT_75006</name>
</gene>
<evidence type="ECO:0000313" key="1">
    <source>
        <dbReference type="EMBL" id="KAI6093091.1"/>
    </source>
</evidence>
<reference evidence="1 2" key="1">
    <citation type="journal article" date="2022" name="New Phytol.">
        <title>Ecological generalism drives hyperdiversity of secondary metabolite gene clusters in xylarialean endophytes.</title>
        <authorList>
            <person name="Franco M.E.E."/>
            <person name="Wisecaver J.H."/>
            <person name="Arnold A.E."/>
            <person name="Ju Y.M."/>
            <person name="Slot J.C."/>
            <person name="Ahrendt S."/>
            <person name="Moore L.P."/>
            <person name="Eastman K.E."/>
            <person name="Scott K."/>
            <person name="Konkel Z."/>
            <person name="Mondo S.J."/>
            <person name="Kuo A."/>
            <person name="Hayes R.D."/>
            <person name="Haridas S."/>
            <person name="Andreopoulos B."/>
            <person name="Riley R."/>
            <person name="LaButti K."/>
            <person name="Pangilinan J."/>
            <person name="Lipzen A."/>
            <person name="Amirebrahimi M."/>
            <person name="Yan J."/>
            <person name="Adam C."/>
            <person name="Keymanesh K."/>
            <person name="Ng V."/>
            <person name="Louie K."/>
            <person name="Northen T."/>
            <person name="Drula E."/>
            <person name="Henrissat B."/>
            <person name="Hsieh H.M."/>
            <person name="Youens-Clark K."/>
            <person name="Lutzoni F."/>
            <person name="Miadlikowska J."/>
            <person name="Eastwood D.C."/>
            <person name="Hamelin R.C."/>
            <person name="Grigoriev I.V."/>
            <person name="U'Ren J.M."/>
        </authorList>
    </citation>
    <scope>NUCLEOTIDE SEQUENCE [LARGE SCALE GENOMIC DNA]</scope>
    <source>
        <strain evidence="1 2">ER1909</strain>
    </source>
</reference>
<accession>A0ACC0DJS1</accession>
<sequence>MQRSKHKQSKSRPWSEPKWHDQYQQWYSERADRHGTIEYCWIGPTLPNAPDQSVPRSDNTIDNLAEGVQNLSVDQGVYDSGQSFEYSGHHAAAVDHASYTHDARQPQESSYVEPVETQQQLDKGKGKSREVEQLEEYGSPLPNVNEPPQPAAGPPMTPMTPMAPMTSMTSNEYDQGAHSQYATSNYMNIGNTAGSAAVNTAEPVVNSYEPTESHSFNDDAEYQAAVQEAMRRSRNDIYGTSTAGESSYSAPLVETAGSSSSWPSTVDPNAYELNPPAVDGEEVPTPRGGSPVMITSPTTVPSYPYHIQGTPGDAEVLDNRYRVEHSGRFQPGEVFKILWSEPLGQVGGDDPISDVTKRRSPGGGKFYIGFRRFIIVTTDESHHSTCVPILTYDRRGCSKKGVRPSKHGIIYMAGTKPRLIKNEPELGFSPVALHVYADGEKLAKESRVNYSKLVTIEHNVKVFFIGSITGSDFEHVRYAVNDCWDKKMHRSSRKSGRR</sequence>
<keyword evidence="2" id="KW-1185">Reference proteome</keyword>
<evidence type="ECO:0000313" key="2">
    <source>
        <dbReference type="Proteomes" id="UP001497680"/>
    </source>
</evidence>
<dbReference type="Proteomes" id="UP001497680">
    <property type="component" value="Unassembled WGS sequence"/>
</dbReference>
<comment type="caution">
    <text evidence="1">The sequence shown here is derived from an EMBL/GenBank/DDBJ whole genome shotgun (WGS) entry which is preliminary data.</text>
</comment>